<dbReference type="AlphaFoldDB" id="K6ZNJ6"/>
<gene>
    <name evidence="2" type="ORF">C427_3745</name>
</gene>
<dbReference type="KEGG" id="gps:C427_3745"/>
<evidence type="ECO:0000313" key="3">
    <source>
        <dbReference type="Proteomes" id="UP000011864"/>
    </source>
</evidence>
<evidence type="ECO:0000313" key="2">
    <source>
        <dbReference type="EMBL" id="AGH45853.1"/>
    </source>
</evidence>
<keyword evidence="3" id="KW-1185">Reference proteome</keyword>
<dbReference type="EMBL" id="CP003837">
    <property type="protein sequence ID" value="AGH45853.1"/>
    <property type="molecule type" value="Genomic_DNA"/>
</dbReference>
<protein>
    <submittedName>
        <fullName evidence="2">Uncharacterized protein</fullName>
    </submittedName>
</protein>
<accession>K6ZNJ6</accession>
<sequence>MPKTDIDTNPQTNANSDTKSNPPDYMPSNIDDNQDNDDVEVELMYSIIDQVIGLEKTIEIVLNTYSNLPKSKQKKAYANRQFEPVLEDLKLGLDYISSYHKVIEVHESAEKRFEKAAREKVKTAKVKARNKIRLEKQKLIDEVEQKTWLEPFKEAPDALRAAIQLYKLSPTFEEFKASRKGYKNLLKGIWEGEAMKDGLSKEGIDIDNFSNEMKNRILTLCNLNHDGGTPNS</sequence>
<feature type="region of interest" description="Disordered" evidence="1">
    <location>
        <begin position="1"/>
        <end position="35"/>
    </location>
</feature>
<evidence type="ECO:0000256" key="1">
    <source>
        <dbReference type="SAM" id="MobiDB-lite"/>
    </source>
</evidence>
<dbReference type="RefSeq" id="WP_007637782.1">
    <property type="nucleotide sequence ID" value="NC_020514.1"/>
</dbReference>
<organism evidence="2 3">
    <name type="scientific">Paraglaciecola psychrophila 170</name>
    <dbReference type="NCBI Taxonomy" id="1129794"/>
    <lineage>
        <taxon>Bacteria</taxon>
        <taxon>Pseudomonadati</taxon>
        <taxon>Pseudomonadota</taxon>
        <taxon>Gammaproteobacteria</taxon>
        <taxon>Alteromonadales</taxon>
        <taxon>Alteromonadaceae</taxon>
        <taxon>Paraglaciecola</taxon>
    </lineage>
</organism>
<dbReference type="Proteomes" id="UP000011864">
    <property type="component" value="Chromosome"/>
</dbReference>
<name>K6ZNJ6_9ALTE</name>
<dbReference type="PATRIC" id="fig|1129794.4.peg.3731"/>
<proteinExistence type="predicted"/>
<reference evidence="2 3" key="1">
    <citation type="journal article" date="2013" name="Genome Announc.">
        <title>Complete Genome Sequence of Glaciecola psychrophila Strain 170T.</title>
        <authorList>
            <person name="Yin J."/>
            <person name="Chen J."/>
            <person name="Liu G."/>
            <person name="Yu Y."/>
            <person name="Song L."/>
            <person name="Wang X."/>
            <person name="Qu X."/>
        </authorList>
    </citation>
    <scope>NUCLEOTIDE SEQUENCE [LARGE SCALE GENOMIC DNA]</scope>
    <source>
        <strain evidence="2 3">170</strain>
    </source>
</reference>
<feature type="compositionally biased region" description="Polar residues" evidence="1">
    <location>
        <begin position="7"/>
        <end position="21"/>
    </location>
</feature>
<dbReference type="HOGENOM" id="CLU_1193960_0_0_6"/>